<feature type="compositionally biased region" description="Basic residues" evidence="2">
    <location>
        <begin position="437"/>
        <end position="466"/>
    </location>
</feature>
<dbReference type="Proteomes" id="UP001295684">
    <property type="component" value="Unassembled WGS sequence"/>
</dbReference>
<keyword evidence="1" id="KW-0245">EGF-like domain</keyword>
<dbReference type="PANTHER" id="PTHR46901:SF2">
    <property type="entry name" value="GH04942P"/>
    <property type="match status" value="1"/>
</dbReference>
<dbReference type="InterPro" id="IPR000742">
    <property type="entry name" value="EGF"/>
</dbReference>
<keyword evidence="3" id="KW-1133">Transmembrane helix</keyword>
<accession>A0AAD1X9G9</accession>
<evidence type="ECO:0000256" key="3">
    <source>
        <dbReference type="SAM" id="Phobius"/>
    </source>
</evidence>
<dbReference type="Gene3D" id="2.60.120.260">
    <property type="entry name" value="Galactose-binding domain-like"/>
    <property type="match status" value="1"/>
</dbReference>
<feature type="compositionally biased region" description="Basic and acidic residues" evidence="2">
    <location>
        <begin position="386"/>
        <end position="436"/>
    </location>
</feature>
<dbReference type="PROSITE" id="PS50026">
    <property type="entry name" value="EGF_3"/>
    <property type="match status" value="1"/>
</dbReference>
<evidence type="ECO:0000313" key="5">
    <source>
        <dbReference type="EMBL" id="CAI2362626.1"/>
    </source>
</evidence>
<dbReference type="AlphaFoldDB" id="A0AAD1X9G9"/>
<dbReference type="SUPFAM" id="SSF57196">
    <property type="entry name" value="EGF/Laminin"/>
    <property type="match status" value="1"/>
</dbReference>
<evidence type="ECO:0000313" key="6">
    <source>
        <dbReference type="Proteomes" id="UP001295684"/>
    </source>
</evidence>
<feature type="disulfide bond" evidence="1">
    <location>
        <begin position="288"/>
        <end position="297"/>
    </location>
</feature>
<feature type="domain" description="EGF-like" evidence="4">
    <location>
        <begin position="267"/>
        <end position="298"/>
    </location>
</feature>
<keyword evidence="3" id="KW-0812">Transmembrane</keyword>
<proteinExistence type="predicted"/>
<name>A0AAD1X9G9_EUPCR</name>
<feature type="transmembrane region" description="Helical" evidence="3">
    <location>
        <begin position="342"/>
        <end position="367"/>
    </location>
</feature>
<feature type="disulfide bond" evidence="1">
    <location>
        <begin position="271"/>
        <end position="281"/>
    </location>
</feature>
<evidence type="ECO:0000256" key="1">
    <source>
        <dbReference type="PROSITE-ProRule" id="PRU00076"/>
    </source>
</evidence>
<gene>
    <name evidence="5" type="ORF">ECRASSUSDP1_LOCUS3951</name>
</gene>
<reference evidence="5" key="1">
    <citation type="submission" date="2023-07" db="EMBL/GenBank/DDBJ databases">
        <authorList>
            <consortium name="AG Swart"/>
            <person name="Singh M."/>
            <person name="Singh A."/>
            <person name="Seah K."/>
            <person name="Emmerich C."/>
        </authorList>
    </citation>
    <scope>NUCLEOTIDE SEQUENCE</scope>
    <source>
        <strain evidence="5">DP1</strain>
    </source>
</reference>
<dbReference type="PROSITE" id="PS00022">
    <property type="entry name" value="EGF_1"/>
    <property type="match status" value="1"/>
</dbReference>
<keyword evidence="1" id="KW-1015">Disulfide bond</keyword>
<keyword evidence="3" id="KW-0472">Membrane</keyword>
<comment type="caution">
    <text evidence="1">Lacks conserved residue(s) required for the propagation of feature annotation.</text>
</comment>
<dbReference type="PANTHER" id="PTHR46901">
    <property type="entry name" value="GH04942P"/>
    <property type="match status" value="1"/>
</dbReference>
<dbReference type="PROSITE" id="PS01186">
    <property type="entry name" value="EGF_2"/>
    <property type="match status" value="1"/>
</dbReference>
<protein>
    <recommendedName>
        <fullName evidence="4">EGF-like domain-containing protein</fullName>
    </recommendedName>
</protein>
<comment type="caution">
    <text evidence="5">The sequence shown here is derived from an EMBL/GenBank/DDBJ whole genome shotgun (WGS) entry which is preliminary data.</text>
</comment>
<dbReference type="EMBL" id="CAMPGE010003783">
    <property type="protein sequence ID" value="CAI2362626.1"/>
    <property type="molecule type" value="Genomic_DNA"/>
</dbReference>
<feature type="region of interest" description="Disordered" evidence="2">
    <location>
        <begin position="385"/>
        <end position="466"/>
    </location>
</feature>
<evidence type="ECO:0000256" key="2">
    <source>
        <dbReference type="SAM" id="MobiDB-lite"/>
    </source>
</evidence>
<keyword evidence="6" id="KW-1185">Reference proteome</keyword>
<evidence type="ECO:0000259" key="4">
    <source>
        <dbReference type="PROSITE" id="PS50026"/>
    </source>
</evidence>
<organism evidence="5 6">
    <name type="scientific">Euplotes crassus</name>
    <dbReference type="NCBI Taxonomy" id="5936"/>
    <lineage>
        <taxon>Eukaryota</taxon>
        <taxon>Sar</taxon>
        <taxon>Alveolata</taxon>
        <taxon>Ciliophora</taxon>
        <taxon>Intramacronucleata</taxon>
        <taxon>Spirotrichea</taxon>
        <taxon>Hypotrichia</taxon>
        <taxon>Euplotida</taxon>
        <taxon>Euplotidae</taxon>
        <taxon>Moneuplotes</taxon>
    </lineage>
</organism>
<feature type="region of interest" description="Disordered" evidence="2">
    <location>
        <begin position="305"/>
        <end position="333"/>
    </location>
</feature>
<sequence length="466" mass="52597">MPANRNIRNEAQEQIRGFREPDYLHPGRFGNPSAGTVTIDTSDVDFIMKEMEKKRNGSSMNSKMLHTTFPPGVSLQIDDNRKGSIKDFLDSRYYIKADENLVKDAKYFSEASFSLQDDQYASGGTPPQGFLLDPVSRKGTSRSDFGLAPCGGASKGQARLLADPGQKTEVQWLIKDPVEGGHCQIRLSRSEEDDPNSFESLHVEGNGYDSRTGKFKCGDPHKTVETATVKLPYETSCPHCTLQWVYEAPGYGKLYQCADISIVDPDNREDCEGKCQNEGICENRKCYCVAGFSGEFCEIEGKAPKDEEISGENEAGENGETTEFAEQDGTPETEAKSGHGFFWYYFWGLLLALLLAAIICALLWYFLKPILNPLLFGKIELDDEKESLNEDRNPPREEDKKKEDQLKEQRQKQQEDKKNEDRKKEEAKKKEADKKKKDPKKNKNNKKKKDSKSSSKSKKKDKKEPA</sequence>
<dbReference type="CDD" id="cd00054">
    <property type="entry name" value="EGF_CA"/>
    <property type="match status" value="1"/>
</dbReference>